<name>A0A261T269_9BORD</name>
<feature type="signal peptide" evidence="2">
    <location>
        <begin position="1"/>
        <end position="20"/>
    </location>
</feature>
<dbReference type="PIRSF" id="PIRSF017082">
    <property type="entry name" value="YflP"/>
    <property type="match status" value="1"/>
</dbReference>
<keyword evidence="2" id="KW-0732">Signal</keyword>
<dbReference type="Gene3D" id="3.40.190.150">
    <property type="entry name" value="Bordetella uptake gene, domain 1"/>
    <property type="match status" value="1"/>
</dbReference>
<evidence type="ECO:0000313" key="3">
    <source>
        <dbReference type="EMBL" id="OZI42683.1"/>
    </source>
</evidence>
<dbReference type="InterPro" id="IPR042100">
    <property type="entry name" value="Bug_dom1"/>
</dbReference>
<dbReference type="OrthoDB" id="8678477at2"/>
<feature type="chain" id="PRO_5012989400" evidence="2">
    <location>
        <begin position="21"/>
        <end position="327"/>
    </location>
</feature>
<gene>
    <name evidence="3" type="ORF">CAL25_23555</name>
</gene>
<comment type="similarity">
    <text evidence="1">Belongs to the UPF0065 (bug) family.</text>
</comment>
<dbReference type="PANTHER" id="PTHR42928">
    <property type="entry name" value="TRICARBOXYLATE-BINDING PROTEIN"/>
    <property type="match status" value="1"/>
</dbReference>
<keyword evidence="4" id="KW-1185">Reference proteome</keyword>
<dbReference type="Proteomes" id="UP000216913">
    <property type="component" value="Unassembled WGS sequence"/>
</dbReference>
<dbReference type="Gene3D" id="3.40.190.10">
    <property type="entry name" value="Periplasmic binding protein-like II"/>
    <property type="match status" value="1"/>
</dbReference>
<dbReference type="PANTHER" id="PTHR42928:SF5">
    <property type="entry name" value="BLR1237 PROTEIN"/>
    <property type="match status" value="1"/>
</dbReference>
<comment type="caution">
    <text evidence="3">The sequence shown here is derived from an EMBL/GenBank/DDBJ whole genome shotgun (WGS) entry which is preliminary data.</text>
</comment>
<dbReference type="SUPFAM" id="SSF53850">
    <property type="entry name" value="Periplasmic binding protein-like II"/>
    <property type="match status" value="1"/>
</dbReference>
<dbReference type="CDD" id="cd07012">
    <property type="entry name" value="PBP2_Bug_TTT"/>
    <property type="match status" value="1"/>
</dbReference>
<sequence>MIQKALLAASLSLAAAPFFAAPASAQDNYPSRPITLVIPYPAGGATDALGRVVAKQLGQELGQTVVVENRAGAATAIGAGYVARSAPDGYTLLAGPGTTFTVNPAIQANLPYDPVKSFDPIGIIGRTGLALLANPNVPVKTLPEFVAYANAHKSEPPPYGSFGSGSSAHFMAEAFIHAAKLQMTHIPYKGSAPAMTDLIGGQIPFAVDTVAAALPQSKQGKVRVLAISSPARSSLMPDVPTFAELGYPSVAMDSWLLIAAPAGLPADVKARLEKGLGTAANSPAVRETLENLGFESGFVGATESAALIQKELPQMKELAQRANISPN</sequence>
<protein>
    <submittedName>
        <fullName evidence="3">ABC transporter substrate-binding protein</fullName>
    </submittedName>
</protein>
<dbReference type="EMBL" id="NEVP01000017">
    <property type="protein sequence ID" value="OZI42683.1"/>
    <property type="molecule type" value="Genomic_DNA"/>
</dbReference>
<reference evidence="3 4" key="1">
    <citation type="submission" date="2017-05" db="EMBL/GenBank/DDBJ databases">
        <title>Complete and WGS of Bordetella genogroups.</title>
        <authorList>
            <person name="Spilker T."/>
            <person name="LiPuma J."/>
        </authorList>
    </citation>
    <scope>NUCLEOTIDE SEQUENCE [LARGE SCALE GENOMIC DNA]</scope>
    <source>
        <strain evidence="3 4">AU10456</strain>
    </source>
</reference>
<evidence type="ECO:0000256" key="2">
    <source>
        <dbReference type="SAM" id="SignalP"/>
    </source>
</evidence>
<dbReference type="AlphaFoldDB" id="A0A261T269"/>
<dbReference type="RefSeq" id="WP_094804488.1">
    <property type="nucleotide sequence ID" value="NZ_NEVN01000013.1"/>
</dbReference>
<dbReference type="InterPro" id="IPR005064">
    <property type="entry name" value="BUG"/>
</dbReference>
<accession>A0A261T269</accession>
<dbReference type="Pfam" id="PF03401">
    <property type="entry name" value="TctC"/>
    <property type="match status" value="1"/>
</dbReference>
<evidence type="ECO:0000256" key="1">
    <source>
        <dbReference type="ARBA" id="ARBA00006987"/>
    </source>
</evidence>
<evidence type="ECO:0000313" key="4">
    <source>
        <dbReference type="Proteomes" id="UP000216913"/>
    </source>
</evidence>
<organism evidence="3 4">
    <name type="scientific">Bordetella genomosp. 5</name>
    <dbReference type="NCBI Taxonomy" id="1395608"/>
    <lineage>
        <taxon>Bacteria</taxon>
        <taxon>Pseudomonadati</taxon>
        <taxon>Pseudomonadota</taxon>
        <taxon>Betaproteobacteria</taxon>
        <taxon>Burkholderiales</taxon>
        <taxon>Alcaligenaceae</taxon>
        <taxon>Bordetella</taxon>
    </lineage>
</organism>
<proteinExistence type="inferred from homology"/>